<proteinExistence type="predicted"/>
<sequence>MYLFYFEYRKSTFLSDKKYKILIDGLMNLINEWQKYCDDCYFYQIAQKCRSCQLNRVDKNENYLCQYETSDQSKCDEPCNGLDLHPLQFVLHVQTPILLHKLARCEFKVVQNVLHQLIVLLAQKGFIIEIILAKFLHLKSINNIYIRLYKMLSRKRLQYLCYWKIQQLFGQCEDFPSICTSCTLSDDCQSCIDGEKVYVQNAQIVLNAFNAQLGIMQKDTNTQIIVQLVLIYQIIVLHVFPLTHQQRRNGSNVQVLRHVLEFLH</sequence>
<reference evidence="1" key="1">
    <citation type="submission" date="2021-01" db="EMBL/GenBank/DDBJ databases">
        <authorList>
            <consortium name="Genoscope - CEA"/>
            <person name="William W."/>
        </authorList>
    </citation>
    <scope>NUCLEOTIDE SEQUENCE</scope>
</reference>
<comment type="caution">
    <text evidence="1">The sequence shown here is derived from an EMBL/GenBank/DDBJ whole genome shotgun (WGS) entry which is preliminary data.</text>
</comment>
<dbReference type="EMBL" id="CAJJDP010000061">
    <property type="protein sequence ID" value="CAD8173430.1"/>
    <property type="molecule type" value="Genomic_DNA"/>
</dbReference>
<name>A0A8S1V7X9_PAROT</name>
<evidence type="ECO:0000313" key="1">
    <source>
        <dbReference type="EMBL" id="CAD8173430.1"/>
    </source>
</evidence>
<evidence type="ECO:0000313" key="2">
    <source>
        <dbReference type="Proteomes" id="UP000683925"/>
    </source>
</evidence>
<keyword evidence="2" id="KW-1185">Reference proteome</keyword>
<gene>
    <name evidence="1" type="ORF">POCTA_138.1.T0620008</name>
</gene>
<dbReference type="AlphaFoldDB" id="A0A8S1V7X9"/>
<dbReference type="Proteomes" id="UP000683925">
    <property type="component" value="Unassembled WGS sequence"/>
</dbReference>
<accession>A0A8S1V7X9</accession>
<protein>
    <submittedName>
        <fullName evidence="1">Uncharacterized protein</fullName>
    </submittedName>
</protein>
<organism evidence="1 2">
    <name type="scientific">Paramecium octaurelia</name>
    <dbReference type="NCBI Taxonomy" id="43137"/>
    <lineage>
        <taxon>Eukaryota</taxon>
        <taxon>Sar</taxon>
        <taxon>Alveolata</taxon>
        <taxon>Ciliophora</taxon>
        <taxon>Intramacronucleata</taxon>
        <taxon>Oligohymenophorea</taxon>
        <taxon>Peniculida</taxon>
        <taxon>Parameciidae</taxon>
        <taxon>Paramecium</taxon>
    </lineage>
</organism>